<protein>
    <submittedName>
        <fullName evidence="1">Uncharacterized protein</fullName>
    </submittedName>
</protein>
<gene>
    <name evidence="1" type="ORF">Sradi_6841800</name>
</gene>
<name>A0AAW2JLV2_SESRA</name>
<dbReference type="EMBL" id="JACGWJ010000059">
    <property type="protein sequence ID" value="KAL0295317.1"/>
    <property type="molecule type" value="Genomic_DNA"/>
</dbReference>
<proteinExistence type="predicted"/>
<reference evidence="1" key="2">
    <citation type="journal article" date="2024" name="Plant">
        <title>Genomic evolution and insights into agronomic trait innovations of Sesamum species.</title>
        <authorList>
            <person name="Miao H."/>
            <person name="Wang L."/>
            <person name="Qu L."/>
            <person name="Liu H."/>
            <person name="Sun Y."/>
            <person name="Le M."/>
            <person name="Wang Q."/>
            <person name="Wei S."/>
            <person name="Zheng Y."/>
            <person name="Lin W."/>
            <person name="Duan Y."/>
            <person name="Cao H."/>
            <person name="Xiong S."/>
            <person name="Wang X."/>
            <person name="Wei L."/>
            <person name="Li C."/>
            <person name="Ma Q."/>
            <person name="Ju M."/>
            <person name="Zhao R."/>
            <person name="Li G."/>
            <person name="Mu C."/>
            <person name="Tian Q."/>
            <person name="Mei H."/>
            <person name="Zhang T."/>
            <person name="Gao T."/>
            <person name="Zhang H."/>
        </authorList>
    </citation>
    <scope>NUCLEOTIDE SEQUENCE</scope>
    <source>
        <strain evidence="1">G02</strain>
    </source>
</reference>
<organism evidence="1">
    <name type="scientific">Sesamum radiatum</name>
    <name type="common">Black benniseed</name>
    <dbReference type="NCBI Taxonomy" id="300843"/>
    <lineage>
        <taxon>Eukaryota</taxon>
        <taxon>Viridiplantae</taxon>
        <taxon>Streptophyta</taxon>
        <taxon>Embryophyta</taxon>
        <taxon>Tracheophyta</taxon>
        <taxon>Spermatophyta</taxon>
        <taxon>Magnoliopsida</taxon>
        <taxon>eudicotyledons</taxon>
        <taxon>Gunneridae</taxon>
        <taxon>Pentapetalae</taxon>
        <taxon>asterids</taxon>
        <taxon>lamiids</taxon>
        <taxon>Lamiales</taxon>
        <taxon>Pedaliaceae</taxon>
        <taxon>Sesamum</taxon>
    </lineage>
</organism>
<accession>A0AAW2JLV2</accession>
<reference evidence="1" key="1">
    <citation type="submission" date="2020-06" db="EMBL/GenBank/DDBJ databases">
        <authorList>
            <person name="Li T."/>
            <person name="Hu X."/>
            <person name="Zhang T."/>
            <person name="Song X."/>
            <person name="Zhang H."/>
            <person name="Dai N."/>
            <person name="Sheng W."/>
            <person name="Hou X."/>
            <person name="Wei L."/>
        </authorList>
    </citation>
    <scope>NUCLEOTIDE SEQUENCE</scope>
    <source>
        <strain evidence="1">G02</strain>
        <tissue evidence="1">Leaf</tissue>
    </source>
</reference>
<evidence type="ECO:0000313" key="1">
    <source>
        <dbReference type="EMBL" id="KAL0295317.1"/>
    </source>
</evidence>
<dbReference type="AlphaFoldDB" id="A0AAW2JLV2"/>
<comment type="caution">
    <text evidence="1">The sequence shown here is derived from an EMBL/GenBank/DDBJ whole genome shotgun (WGS) entry which is preliminary data.</text>
</comment>
<sequence length="52" mass="5901">MGAELEEHHRWWSRLTETCCGCFNGIVLMVFGGWFSGQWSEGLAVDHGEEVD</sequence>